<comment type="subcellular location">
    <subcellularLocation>
        <location evidence="1">Cytoplasm</location>
    </subcellularLocation>
</comment>
<keyword evidence="8" id="KW-0347">Helicase</keyword>
<dbReference type="GO" id="GO:0000184">
    <property type="term" value="P:nuclear-transcribed mRNA catabolic process, nonsense-mediated decay"/>
    <property type="evidence" value="ECO:0007669"/>
    <property type="project" value="TreeGrafter"/>
</dbReference>
<dbReference type="PANTHER" id="PTHR10887">
    <property type="entry name" value="DNA2/NAM7 HELICASE FAMILY"/>
    <property type="match status" value="1"/>
</dbReference>
<keyword evidence="7" id="KW-0378">Hydrolase</keyword>
<keyword evidence="5" id="KW-0547">Nucleotide-binding</keyword>
<evidence type="ECO:0000313" key="15">
    <source>
        <dbReference type="WBParaSite" id="ECPE_0000827501-mRNA-1"/>
    </source>
</evidence>
<evidence type="ECO:0000313" key="13">
    <source>
        <dbReference type="EMBL" id="VDP83096.1"/>
    </source>
</evidence>
<organism evidence="15">
    <name type="scientific">Echinostoma caproni</name>
    <dbReference type="NCBI Taxonomy" id="27848"/>
    <lineage>
        <taxon>Eukaryota</taxon>
        <taxon>Metazoa</taxon>
        <taxon>Spiralia</taxon>
        <taxon>Lophotrochozoa</taxon>
        <taxon>Platyhelminthes</taxon>
        <taxon>Trematoda</taxon>
        <taxon>Digenea</taxon>
        <taxon>Plagiorchiida</taxon>
        <taxon>Echinostomata</taxon>
        <taxon>Echinostomatoidea</taxon>
        <taxon>Echinostomatidae</taxon>
        <taxon>Echinostoma</taxon>
    </lineage>
</organism>
<keyword evidence="4" id="KW-0479">Metal-binding</keyword>
<dbReference type="InterPro" id="IPR041677">
    <property type="entry name" value="DNA2/NAM7_AAA_11"/>
</dbReference>
<protein>
    <submittedName>
        <fullName evidence="15">AAA_12 domain-containing protein</fullName>
    </submittedName>
</protein>
<evidence type="ECO:0000256" key="1">
    <source>
        <dbReference type="ARBA" id="ARBA00004496"/>
    </source>
</evidence>
<dbReference type="GO" id="GO:0005524">
    <property type="term" value="F:ATP binding"/>
    <property type="evidence" value="ECO:0007669"/>
    <property type="project" value="UniProtKB-KW"/>
</dbReference>
<dbReference type="CDD" id="cd18808">
    <property type="entry name" value="SF1_C_Upf1"/>
    <property type="match status" value="1"/>
</dbReference>
<keyword evidence="3" id="KW-0963">Cytoplasm</keyword>
<comment type="similarity">
    <text evidence="2">Belongs to the DNA2/NAM7 helicase family.</text>
</comment>
<feature type="domain" description="DNA2/NAM7 helicase-like C-terminal" evidence="12">
    <location>
        <begin position="84"/>
        <end position="252"/>
    </location>
</feature>
<evidence type="ECO:0000256" key="4">
    <source>
        <dbReference type="ARBA" id="ARBA00022723"/>
    </source>
</evidence>
<evidence type="ECO:0000259" key="11">
    <source>
        <dbReference type="Pfam" id="PF13086"/>
    </source>
</evidence>
<name>A0A183AMR6_9TREM</name>
<sequence>MLIDECGQALEPECLIPINRNPSRLVLVGDQCQLGPVVLSQQALDAGFDLSLFERLQLLGVPLVRLEVSITIPILIINAIVLMSMHPELAKFSSRVFYDNRIQNGVSPSERSGVSRFRWPSPDKPTFFYLVRSQEQRASNGVSYLNPREAKAVKSIVQELISCGVDKNNIGVIAPYTGQKTYLTQYLGELANGPKEKVEVSSVDAYQGREKDYIILSCVRSNRNRTVGFLKDARRLNVALTRARFGLIVIGDPITLSTDPLWNDLLHFYHERDLLLEGQLDKLRPGVLNSPKPAVPYIYRKDISCLA</sequence>
<dbReference type="Pfam" id="PF13087">
    <property type="entry name" value="AAA_12"/>
    <property type="match status" value="1"/>
</dbReference>
<proteinExistence type="inferred from homology"/>
<dbReference type="WBParaSite" id="ECPE_0000827501-mRNA-1">
    <property type="protein sequence ID" value="ECPE_0000827501-mRNA-1"/>
    <property type="gene ID" value="ECPE_0000827501"/>
</dbReference>
<evidence type="ECO:0000256" key="7">
    <source>
        <dbReference type="ARBA" id="ARBA00022801"/>
    </source>
</evidence>
<reference evidence="15" key="1">
    <citation type="submission" date="2016-06" db="UniProtKB">
        <authorList>
            <consortium name="WormBaseParasite"/>
        </authorList>
    </citation>
    <scope>IDENTIFICATION</scope>
</reference>
<evidence type="ECO:0000313" key="14">
    <source>
        <dbReference type="Proteomes" id="UP000272942"/>
    </source>
</evidence>
<dbReference type="InterPro" id="IPR045055">
    <property type="entry name" value="DNA2/NAM7-like"/>
</dbReference>
<dbReference type="GO" id="GO:0003724">
    <property type="term" value="F:RNA helicase activity"/>
    <property type="evidence" value="ECO:0007669"/>
    <property type="project" value="TreeGrafter"/>
</dbReference>
<dbReference type="Pfam" id="PF13086">
    <property type="entry name" value="AAA_11"/>
    <property type="match status" value="1"/>
</dbReference>
<dbReference type="InterPro" id="IPR027417">
    <property type="entry name" value="P-loop_NTPase"/>
</dbReference>
<keyword evidence="14" id="KW-1185">Reference proteome</keyword>
<gene>
    <name evidence="13" type="ORF">ECPE_LOCUS8251</name>
</gene>
<reference evidence="13 14" key="2">
    <citation type="submission" date="2018-11" db="EMBL/GenBank/DDBJ databases">
        <authorList>
            <consortium name="Pathogen Informatics"/>
        </authorList>
    </citation>
    <scope>NUCLEOTIDE SEQUENCE [LARGE SCALE GENOMIC DNA]</scope>
    <source>
        <strain evidence="13 14">Egypt</strain>
    </source>
</reference>
<evidence type="ECO:0000256" key="8">
    <source>
        <dbReference type="ARBA" id="ARBA00022806"/>
    </source>
</evidence>
<accession>A0A183AMR6</accession>
<evidence type="ECO:0000256" key="6">
    <source>
        <dbReference type="ARBA" id="ARBA00022771"/>
    </source>
</evidence>
<keyword evidence="6" id="KW-0863">Zinc-finger</keyword>
<dbReference type="GO" id="GO:0008270">
    <property type="term" value="F:zinc ion binding"/>
    <property type="evidence" value="ECO:0007669"/>
    <property type="project" value="UniProtKB-KW"/>
</dbReference>
<evidence type="ECO:0000256" key="9">
    <source>
        <dbReference type="ARBA" id="ARBA00022833"/>
    </source>
</evidence>
<dbReference type="Proteomes" id="UP000272942">
    <property type="component" value="Unassembled WGS sequence"/>
</dbReference>
<dbReference type="OrthoDB" id="2285229at2759"/>
<dbReference type="FunFam" id="3.40.50.300:FF:000097">
    <property type="entry name" value="Regulator of nonsense transcripts 1"/>
    <property type="match status" value="1"/>
</dbReference>
<evidence type="ECO:0000256" key="5">
    <source>
        <dbReference type="ARBA" id="ARBA00022741"/>
    </source>
</evidence>
<evidence type="ECO:0000256" key="3">
    <source>
        <dbReference type="ARBA" id="ARBA00022490"/>
    </source>
</evidence>
<dbReference type="EMBL" id="UZAN01045725">
    <property type="protein sequence ID" value="VDP83096.1"/>
    <property type="molecule type" value="Genomic_DNA"/>
</dbReference>
<dbReference type="Gene3D" id="3.40.50.300">
    <property type="entry name" value="P-loop containing nucleotide triphosphate hydrolases"/>
    <property type="match status" value="2"/>
</dbReference>
<dbReference type="GO" id="GO:0016787">
    <property type="term" value="F:hydrolase activity"/>
    <property type="evidence" value="ECO:0007669"/>
    <property type="project" value="UniProtKB-KW"/>
</dbReference>
<dbReference type="InterPro" id="IPR041679">
    <property type="entry name" value="DNA2/NAM7-like_C"/>
</dbReference>
<dbReference type="AlphaFoldDB" id="A0A183AMR6"/>
<evidence type="ECO:0000256" key="10">
    <source>
        <dbReference type="ARBA" id="ARBA00022840"/>
    </source>
</evidence>
<evidence type="ECO:0000256" key="2">
    <source>
        <dbReference type="ARBA" id="ARBA00007913"/>
    </source>
</evidence>
<dbReference type="GO" id="GO:0005737">
    <property type="term" value="C:cytoplasm"/>
    <property type="evidence" value="ECO:0007669"/>
    <property type="project" value="UniProtKB-SubCell"/>
</dbReference>
<dbReference type="PANTHER" id="PTHR10887:SF364">
    <property type="entry name" value="REGULATOR OF NONSENSE TRANSCRIPTS 1"/>
    <property type="match status" value="1"/>
</dbReference>
<keyword evidence="10" id="KW-0067">ATP-binding</keyword>
<feature type="domain" description="DNA2/NAM7 helicase helicase" evidence="11">
    <location>
        <begin position="2"/>
        <end position="41"/>
    </location>
</feature>
<evidence type="ECO:0000259" key="12">
    <source>
        <dbReference type="Pfam" id="PF13087"/>
    </source>
</evidence>
<dbReference type="InterPro" id="IPR047187">
    <property type="entry name" value="SF1_C_Upf1"/>
</dbReference>
<dbReference type="SUPFAM" id="SSF52540">
    <property type="entry name" value="P-loop containing nucleoside triphosphate hydrolases"/>
    <property type="match status" value="1"/>
</dbReference>
<keyword evidence="9" id="KW-0862">Zinc</keyword>